<organism evidence="10 11">
    <name type="scientific">Oceanobacillus piezotolerans</name>
    <dbReference type="NCBI Taxonomy" id="2448030"/>
    <lineage>
        <taxon>Bacteria</taxon>
        <taxon>Bacillati</taxon>
        <taxon>Bacillota</taxon>
        <taxon>Bacilli</taxon>
        <taxon>Bacillales</taxon>
        <taxon>Bacillaceae</taxon>
        <taxon>Oceanobacillus</taxon>
    </lineage>
</organism>
<comment type="similarity">
    <text evidence="1">Belongs to the acyl-ACP thioesterase family.</text>
</comment>
<keyword evidence="11" id="KW-1185">Reference proteome</keyword>
<feature type="domain" description="Acyl-ACP thioesterase N-terminal hotdog" evidence="8">
    <location>
        <begin position="6"/>
        <end position="124"/>
    </location>
</feature>
<evidence type="ECO:0000259" key="8">
    <source>
        <dbReference type="Pfam" id="PF01643"/>
    </source>
</evidence>
<evidence type="ECO:0000256" key="1">
    <source>
        <dbReference type="ARBA" id="ARBA00006500"/>
    </source>
</evidence>
<dbReference type="CDD" id="cd00586">
    <property type="entry name" value="4HBT"/>
    <property type="match status" value="1"/>
</dbReference>
<proteinExistence type="inferred from homology"/>
<protein>
    <submittedName>
        <fullName evidence="10">Acyl-ACP thioesterase</fullName>
    </submittedName>
</protein>
<feature type="domain" description="Acyl-ACP thioesterase-like C-terminal" evidence="9">
    <location>
        <begin position="163"/>
        <end position="224"/>
    </location>
</feature>
<keyword evidence="4" id="KW-0276">Fatty acid metabolism</keyword>
<keyword evidence="7" id="KW-0275">Fatty acid biosynthesis</keyword>
<dbReference type="PANTHER" id="PTHR31727:SF6">
    <property type="entry name" value="OLEOYL-ACYL CARRIER PROTEIN THIOESTERASE 1, CHLOROPLASTIC"/>
    <property type="match status" value="1"/>
</dbReference>
<reference evidence="10 11" key="1">
    <citation type="submission" date="2018-10" db="EMBL/GenBank/DDBJ databases">
        <title>Oceanobacillus sp. YLB-02 draft genome.</title>
        <authorList>
            <person name="Yu L."/>
        </authorList>
    </citation>
    <scope>NUCLEOTIDE SEQUENCE [LARGE SCALE GENOMIC DNA]</scope>
    <source>
        <strain evidence="10 11">YLB-02</strain>
    </source>
</reference>
<gene>
    <name evidence="10" type="ORF">D8M04_05765</name>
</gene>
<evidence type="ECO:0000256" key="4">
    <source>
        <dbReference type="ARBA" id="ARBA00022832"/>
    </source>
</evidence>
<keyword evidence="3" id="KW-0378">Hydrolase</keyword>
<dbReference type="AlphaFoldDB" id="A0A498DCA8"/>
<evidence type="ECO:0000256" key="6">
    <source>
        <dbReference type="ARBA" id="ARBA00023098"/>
    </source>
</evidence>
<keyword evidence="5" id="KW-0809">Transit peptide</keyword>
<dbReference type="PANTHER" id="PTHR31727">
    <property type="entry name" value="OLEOYL-ACYL CARRIER PROTEIN THIOESTERASE 1, CHLOROPLASTIC"/>
    <property type="match status" value="1"/>
</dbReference>
<name>A0A498DCA8_9BACI</name>
<evidence type="ECO:0000259" key="9">
    <source>
        <dbReference type="Pfam" id="PF20791"/>
    </source>
</evidence>
<dbReference type="Proteomes" id="UP000270219">
    <property type="component" value="Unassembled WGS sequence"/>
</dbReference>
<dbReference type="EMBL" id="RCHR01000002">
    <property type="protein sequence ID" value="RLL47128.1"/>
    <property type="molecule type" value="Genomic_DNA"/>
</dbReference>
<dbReference type="SUPFAM" id="SSF54637">
    <property type="entry name" value="Thioesterase/thiol ester dehydrase-isomerase"/>
    <property type="match status" value="2"/>
</dbReference>
<dbReference type="InterPro" id="IPR002864">
    <property type="entry name" value="Acyl-ACP_thioesterase_NHD"/>
</dbReference>
<dbReference type="InterPro" id="IPR029069">
    <property type="entry name" value="HotDog_dom_sf"/>
</dbReference>
<evidence type="ECO:0000256" key="5">
    <source>
        <dbReference type="ARBA" id="ARBA00022946"/>
    </source>
</evidence>
<comment type="caution">
    <text evidence="10">The sequence shown here is derived from an EMBL/GenBank/DDBJ whole genome shotgun (WGS) entry which is preliminary data.</text>
</comment>
<evidence type="ECO:0000313" key="10">
    <source>
        <dbReference type="EMBL" id="RLL47128.1"/>
    </source>
</evidence>
<evidence type="ECO:0000256" key="2">
    <source>
        <dbReference type="ARBA" id="ARBA00022516"/>
    </source>
</evidence>
<evidence type="ECO:0000256" key="7">
    <source>
        <dbReference type="ARBA" id="ARBA00023160"/>
    </source>
</evidence>
<dbReference type="InterPro" id="IPR049427">
    <property type="entry name" value="Acyl-ACP_TE_C"/>
</dbReference>
<keyword evidence="6" id="KW-0443">Lipid metabolism</keyword>
<evidence type="ECO:0000256" key="3">
    <source>
        <dbReference type="ARBA" id="ARBA00022801"/>
    </source>
</evidence>
<dbReference type="Pfam" id="PF01643">
    <property type="entry name" value="Acyl-ACP_TE"/>
    <property type="match status" value="1"/>
</dbReference>
<dbReference type="Pfam" id="PF20791">
    <property type="entry name" value="Acyl-ACP_TE_C"/>
    <property type="match status" value="1"/>
</dbReference>
<dbReference type="GO" id="GO:0016297">
    <property type="term" value="F:fatty acyl-[ACP] hydrolase activity"/>
    <property type="evidence" value="ECO:0007669"/>
    <property type="project" value="InterPro"/>
</dbReference>
<dbReference type="InterPro" id="IPR045023">
    <property type="entry name" value="FATA/B"/>
</dbReference>
<keyword evidence="2" id="KW-0444">Lipid biosynthesis</keyword>
<dbReference type="GO" id="GO:0000036">
    <property type="term" value="F:acyl carrier activity"/>
    <property type="evidence" value="ECO:0007669"/>
    <property type="project" value="TreeGrafter"/>
</dbReference>
<evidence type="ECO:0000313" key="11">
    <source>
        <dbReference type="Proteomes" id="UP000270219"/>
    </source>
</evidence>
<accession>A0A498DCA8</accession>
<sequence length="248" mass="28774">MEPVTLFAKKYHVDLSDVDFKKKLKLSTLFSYFQDAASDAASNLGAGIDVLEDSGIAWILMRIRVDILRLPKWDEEIVIETWPLEPKRLEFERDYLVKDNDGNTIIRAVSAWVIMDRVERKLMRSDSIALKYPTIIEERAIHCKLGKLKKNGQLEKSYERVIGYSDVDFNGHLNNSKYIDFMMDCFPIEDHMKSSPKRLEVNFVNEVLPGETIILHKDTSMIEEKRLYIEGINENTEKPVFKAVVEIE</sequence>
<dbReference type="OrthoDB" id="9801517at2"/>
<dbReference type="Gene3D" id="3.10.129.10">
    <property type="entry name" value="Hotdog Thioesterase"/>
    <property type="match status" value="2"/>
</dbReference>